<dbReference type="Gene3D" id="3.20.20.140">
    <property type="entry name" value="Metal-dependent hydrolases"/>
    <property type="match status" value="1"/>
</dbReference>
<keyword evidence="6" id="KW-0862">Zinc</keyword>
<evidence type="ECO:0000256" key="5">
    <source>
        <dbReference type="ARBA" id="ARBA00022808"/>
    </source>
</evidence>
<keyword evidence="3" id="KW-0479">Metal-binding</keyword>
<dbReference type="EC" id="3.5.2.7" evidence="2 8"/>
<keyword evidence="4" id="KW-0378">Hydrolase</keyword>
<evidence type="ECO:0000256" key="7">
    <source>
        <dbReference type="ARBA" id="ARBA00023004"/>
    </source>
</evidence>
<keyword evidence="11" id="KW-1185">Reference proteome</keyword>
<dbReference type="Pfam" id="PF01979">
    <property type="entry name" value="Amidohydro_1"/>
    <property type="match status" value="1"/>
</dbReference>
<dbReference type="PANTHER" id="PTHR42752">
    <property type="entry name" value="IMIDAZOLONEPROPIONASE"/>
    <property type="match status" value="1"/>
</dbReference>
<evidence type="ECO:0000256" key="8">
    <source>
        <dbReference type="NCBIfam" id="TIGR01224"/>
    </source>
</evidence>
<evidence type="ECO:0000256" key="3">
    <source>
        <dbReference type="ARBA" id="ARBA00022723"/>
    </source>
</evidence>
<evidence type="ECO:0000313" key="11">
    <source>
        <dbReference type="Proteomes" id="UP000008963"/>
    </source>
</evidence>
<name>E1X1J6_HALMS</name>
<organism evidence="10 11">
    <name type="scientific">Halobacteriovorax marinus (strain ATCC BAA-682 / DSM 15412 / SJ)</name>
    <name type="common">Bacteriovorax marinus</name>
    <dbReference type="NCBI Taxonomy" id="862908"/>
    <lineage>
        <taxon>Bacteria</taxon>
        <taxon>Pseudomonadati</taxon>
        <taxon>Bdellovibrionota</taxon>
        <taxon>Bacteriovoracia</taxon>
        <taxon>Bacteriovoracales</taxon>
        <taxon>Halobacteriovoraceae</taxon>
        <taxon>Halobacteriovorax</taxon>
    </lineage>
</organism>
<keyword evidence="7" id="KW-0408">Iron</keyword>
<dbReference type="HOGENOM" id="CLU_041647_0_1_7"/>
<dbReference type="PANTHER" id="PTHR42752:SF1">
    <property type="entry name" value="IMIDAZOLONEPROPIONASE-RELATED"/>
    <property type="match status" value="1"/>
</dbReference>
<proteinExistence type="predicted"/>
<gene>
    <name evidence="10" type="ordered locus">BMS_3421</name>
</gene>
<protein>
    <recommendedName>
        <fullName evidence="2 8">Imidazolonepropionase</fullName>
        <ecNumber evidence="2 8">3.5.2.7</ecNumber>
    </recommendedName>
</protein>
<dbReference type="eggNOG" id="COG1228">
    <property type="taxonomic scope" value="Bacteria"/>
</dbReference>
<comment type="pathway">
    <text evidence="1">Amino-acid degradation.</text>
</comment>
<dbReference type="InterPro" id="IPR032466">
    <property type="entry name" value="Metal_Hydrolase"/>
</dbReference>
<dbReference type="NCBIfam" id="TIGR01224">
    <property type="entry name" value="hutI"/>
    <property type="match status" value="1"/>
</dbReference>
<evidence type="ECO:0000259" key="9">
    <source>
        <dbReference type="Pfam" id="PF01979"/>
    </source>
</evidence>
<sequence length="404" mass="44378">MSLKAFRNFSQIVTLENAYKKDGRHLLPEDLSIIENASIVFDSEEIVWVGEDSTIPSEFQSVPFEDFTGKTLLPELVDSHTHLVFGGDRSSEYSMRLNGADYQAIANAGGGILSTMKATNESSADQLFEDAVARVERIYSYGVGTIEIKSGYGLNYEKEKECSLIIERLKDHFEGRVQISNTYMAAHAVPKEYKTSNDYINKVVIPLLKELSEIGVIDAVDIFHEEGYFDEVDTQQLFDVASFLNIPVKSHADEFKDNKGAILAVKNNALSTDHLLCTTEDGISALASSSTVATLLPGTGFFLGKPQADAEAFFKAGVKVAIASDYNPGSCHCDNVLLVASLAAPTYKMNIAQLWAAITMNAAHALNFKNQGALVSGLKPRFTIFDVDNIDKVTYHWGVNKCIR</sequence>
<dbReference type="PATRIC" id="fig|862908.3.peg.3274"/>
<dbReference type="AlphaFoldDB" id="E1X1J6"/>
<keyword evidence="5" id="KW-0369">Histidine metabolism</keyword>
<evidence type="ECO:0000313" key="10">
    <source>
        <dbReference type="EMBL" id="CBW28164.1"/>
    </source>
</evidence>
<dbReference type="KEGG" id="bmx:BMS_3421"/>
<evidence type="ECO:0000256" key="2">
    <source>
        <dbReference type="ARBA" id="ARBA00012864"/>
    </source>
</evidence>
<dbReference type="GO" id="GO:0019556">
    <property type="term" value="P:L-histidine catabolic process to glutamate and formamide"/>
    <property type="evidence" value="ECO:0007669"/>
    <property type="project" value="UniProtKB-UniRule"/>
</dbReference>
<dbReference type="SUPFAM" id="SSF51556">
    <property type="entry name" value="Metallo-dependent hydrolases"/>
    <property type="match status" value="1"/>
</dbReference>
<dbReference type="Proteomes" id="UP000008963">
    <property type="component" value="Chromosome"/>
</dbReference>
<dbReference type="GO" id="GO:0005737">
    <property type="term" value="C:cytoplasm"/>
    <property type="evidence" value="ECO:0007669"/>
    <property type="project" value="UniProtKB-UniRule"/>
</dbReference>
<dbReference type="InterPro" id="IPR011059">
    <property type="entry name" value="Metal-dep_hydrolase_composite"/>
</dbReference>
<dbReference type="SUPFAM" id="SSF51338">
    <property type="entry name" value="Composite domain of metallo-dependent hydrolases"/>
    <property type="match status" value="1"/>
</dbReference>
<accession>E1X1J6</accession>
<dbReference type="RefSeq" id="WP_014245933.1">
    <property type="nucleotide sequence ID" value="NC_016620.1"/>
</dbReference>
<dbReference type="GO" id="GO:0046872">
    <property type="term" value="F:metal ion binding"/>
    <property type="evidence" value="ECO:0007669"/>
    <property type="project" value="UniProtKB-KW"/>
</dbReference>
<evidence type="ECO:0000256" key="4">
    <source>
        <dbReference type="ARBA" id="ARBA00022801"/>
    </source>
</evidence>
<reference evidence="11" key="1">
    <citation type="journal article" date="2013" name="ISME J.">
        <title>A small predatory core genome in the divergent marine Bacteriovorax marinus SJ and the terrestrial Bdellovibrio bacteriovorus.</title>
        <authorList>
            <person name="Crossman L.C."/>
            <person name="Chen H."/>
            <person name="Cerdeno-Tarraga A.M."/>
            <person name="Brooks K."/>
            <person name="Quail M.A."/>
            <person name="Pineiro S.A."/>
            <person name="Hobley L."/>
            <person name="Sockett R.E."/>
            <person name="Bentley S.D."/>
            <person name="Parkhill J."/>
            <person name="Williams H.N."/>
            <person name="Stine O.C."/>
        </authorList>
    </citation>
    <scope>NUCLEOTIDE SEQUENCE [LARGE SCALE GENOMIC DNA]</scope>
    <source>
        <strain evidence="11">ATCC BAA-682 / DSM 15412 / SJ</strain>
    </source>
</reference>
<evidence type="ECO:0000256" key="1">
    <source>
        <dbReference type="ARBA" id="ARBA00005023"/>
    </source>
</evidence>
<dbReference type="InterPro" id="IPR005920">
    <property type="entry name" value="HutI"/>
</dbReference>
<dbReference type="EMBL" id="FQ312005">
    <property type="protein sequence ID" value="CBW28164.1"/>
    <property type="molecule type" value="Genomic_DNA"/>
</dbReference>
<dbReference type="OrthoDB" id="5288479at2"/>
<dbReference type="Gene3D" id="2.30.40.10">
    <property type="entry name" value="Urease, subunit C, domain 1"/>
    <property type="match status" value="1"/>
</dbReference>
<dbReference type="STRING" id="862908.BMS_3421"/>
<dbReference type="GO" id="GO:0050480">
    <property type="term" value="F:imidazolonepropionase activity"/>
    <property type="evidence" value="ECO:0007669"/>
    <property type="project" value="UniProtKB-UniRule"/>
</dbReference>
<feature type="domain" description="Amidohydrolase-related" evidence="9">
    <location>
        <begin position="72"/>
        <end position="393"/>
    </location>
</feature>
<evidence type="ECO:0000256" key="6">
    <source>
        <dbReference type="ARBA" id="ARBA00022833"/>
    </source>
</evidence>
<dbReference type="InterPro" id="IPR006680">
    <property type="entry name" value="Amidohydro-rel"/>
</dbReference>